<gene>
    <name evidence="1" type="ORF">CAPTEDRAFT_217601</name>
</gene>
<name>R7UH20_CAPTE</name>
<dbReference type="InParanoid" id="R7UH20"/>
<accession>R7UH20</accession>
<dbReference type="EMBL" id="KB301444">
    <property type="protein sequence ID" value="ELU05500.1"/>
    <property type="molecule type" value="Genomic_DNA"/>
</dbReference>
<organism evidence="1">
    <name type="scientific">Capitella teleta</name>
    <name type="common">Polychaete worm</name>
    <dbReference type="NCBI Taxonomy" id="283909"/>
    <lineage>
        <taxon>Eukaryota</taxon>
        <taxon>Metazoa</taxon>
        <taxon>Spiralia</taxon>
        <taxon>Lophotrochozoa</taxon>
        <taxon>Annelida</taxon>
        <taxon>Polychaeta</taxon>
        <taxon>Sedentaria</taxon>
        <taxon>Scolecida</taxon>
        <taxon>Capitellidae</taxon>
        <taxon>Capitella</taxon>
    </lineage>
</organism>
<reference evidence="1" key="1">
    <citation type="journal article" date="2013" name="Nature">
        <title>Insights into bilaterian evolution from three spiralian genomes.</title>
        <authorList>
            <person name="Simakov O."/>
            <person name="Marletaz F."/>
            <person name="Cho S.J."/>
            <person name="Edsinger-Gonzales E."/>
            <person name="Havlak P."/>
            <person name="Hellsten U."/>
            <person name="Kuo D.H."/>
            <person name="Larsson T."/>
            <person name="Lv J."/>
            <person name="Arendt D."/>
            <person name="Savage R."/>
            <person name="Osoegawa K."/>
            <person name="de Jong P."/>
            <person name="Grimwood J."/>
            <person name="Chapman J.A."/>
            <person name="Shapiro H."/>
            <person name="Aerts A."/>
            <person name="Otillar R.P."/>
            <person name="Terry A.Y."/>
            <person name="Boore J.L."/>
            <person name="Grigoriev I.V."/>
            <person name="Lindberg D.R."/>
            <person name="Seaver E.C."/>
            <person name="Weisblat D.A."/>
            <person name="Putnam N.H."/>
            <person name="Rokhsar D.S."/>
        </authorList>
    </citation>
    <scope>NUCLEOTIDE SEQUENCE</scope>
    <source>
        <strain evidence="1">I ESC-2004</strain>
    </source>
</reference>
<proteinExistence type="predicted"/>
<sequence length="194" mass="22177">MTFAQWWTITDTNSVIEYQSSSQGQTFAKNLNYISCISPTLKHDNVIPMSKPKKMDYKKMMSSHMPPKGCPFQLCYTFLHTYTKGAHYVAIKVGKKSRNLRPEECKVSHWGQRRSLSCPSDEAMNGRVREPLCQFHTIAMCTIPSVCNGTMRRNGNVESMYNINYCTHTGEHVSALRVGQLELMTITQKYSCQD</sequence>
<dbReference type="AlphaFoldDB" id="R7UH20"/>
<evidence type="ECO:0000313" key="1">
    <source>
        <dbReference type="EMBL" id="ELU05500.1"/>
    </source>
</evidence>
<protein>
    <submittedName>
        <fullName evidence="1">Uncharacterized protein</fullName>
    </submittedName>
</protein>